<dbReference type="PROSITE" id="PS00018">
    <property type="entry name" value="EF_HAND_1"/>
    <property type="match status" value="1"/>
</dbReference>
<feature type="compositionally biased region" description="Basic and acidic residues" evidence="5">
    <location>
        <begin position="487"/>
        <end position="496"/>
    </location>
</feature>
<evidence type="ECO:0000313" key="7">
    <source>
        <dbReference type="Proteomes" id="UP001138686"/>
    </source>
</evidence>
<sequence length="1214" mass="126763">MRNIYSKKSKIYRSLNKVWVLYSIILGSLLANNLQAQIVCGPVNTLYQTIGNAGAGVTEIYRYNNFQQSYVLVGQFPGVTNISASNSAYNATTQYVYSSTGGSTVRVYDPANNYNYIGDINITGNSVNFNNVLFAQGDFVGFVNGNSIVRFDVTGIASYPASIPVTEVVIAGAGGSNDFSLLGNSIYGVAGFSTLRVIDLVGNTVTNRALTVDNSLDGIAHGNGWGAAWQDRFGNFYTFNNLNGAIYKITNVANPASVNLVKILIANPSGQNDGFGCEIGPDPLDWDDDGVSDITDIDDDNDGILDLDESGGTGLDPGADADGDAILNFRDPDIPGYVDTNGDTINDNFDFDLDGVPDAYDLDSDNDGIPDNIEGQTTNGYISPSTFDADLNGLDDNYESAPGNGEGISIVNTDGIDNADVLDFDSDNDGIYDTNEAGIILSGLDTDFDGLDDAVDTTNDLTDPNGNIDDPTLLPDSDGDVGSGGDVDYRDSRDSDGDGVLDSVDLDDDNDGILDTDEYPGLDEFGDEDGDGIYNYADSIDNGTGDGSITNYTDSNLDGIPDAFDIDLDGIPNHLDLDSDSDNCTDANEAYNDLNADGGDGGEYGTGTPPPTNPDGTVIAASYLGTNATVTTFGPDNDGDGIANLCDLDDDNDGNPDTTDPNPLTPMAIDDSDSAVIGIPQNIQIIGNDDYFSNNDPSSTGTIYITDTGTGTAAGTIVFDPDTGELIYTPLASEGNTTVTVVYEVCNDITPLGPGPEDICSQAIVSIIIIGDTDGDGVTDNVDSDPNNPCDPVQAPGYTGYDSSNPIWQAADCDEDGVTNGTEANVDGTDPYDPCDYLVTSQNLANVGPTWNNTDCDGDGVTNGDEIASGTDPQNPCDYNPVLISLPQTTMWLLADCDGDGTSNGQEQNDGTDPLDPCSVTNQVIPNPADPNYSIWAAADCDGDGVDNGTEATIDGTDPYDPCDVATQTVQTNPNAPGTPAQNAYNVWAAADCDGDGESNGVEVTNGTNPFDPCDVSIATIPIPSNPNYGVWATADCDGDGEDNGTEATNGTDPFDPCDVTAQTIPPNPNAPSTPEQTAYDIWAAADCDGDGVTNGDEVDEDGDGINNNGPNDTNPFDPCDYNQADQVIANVTTSWNTIDCDGDGVTNGDEIIDGTDPQDGCSYMASSVTLPTTPAWEALDCDGDGVTNGDEIADGTDPLDECDLVVASQTVPP</sequence>
<keyword evidence="4" id="KW-0106">Calcium</keyword>
<dbReference type="Proteomes" id="UP001138686">
    <property type="component" value="Unassembled WGS sequence"/>
</dbReference>
<reference evidence="6" key="1">
    <citation type="submission" date="2021-07" db="EMBL/GenBank/DDBJ databases">
        <title>Aureisphaera sp. CAU 1614 isolated from sea sediment.</title>
        <authorList>
            <person name="Kim W."/>
        </authorList>
    </citation>
    <scope>NUCLEOTIDE SEQUENCE</scope>
    <source>
        <strain evidence="6">CAU 1614</strain>
    </source>
</reference>
<dbReference type="Pfam" id="PF18884">
    <property type="entry name" value="TSP3_bac"/>
    <property type="match status" value="9"/>
</dbReference>
<evidence type="ECO:0000313" key="6">
    <source>
        <dbReference type="EMBL" id="MBW2939062.1"/>
    </source>
</evidence>
<keyword evidence="3" id="KW-0732">Signal</keyword>
<organism evidence="6 7">
    <name type="scientific">Halomarinibacterium sedimenti</name>
    <dbReference type="NCBI Taxonomy" id="2857106"/>
    <lineage>
        <taxon>Bacteria</taxon>
        <taxon>Pseudomonadati</taxon>
        <taxon>Bacteroidota</taxon>
        <taxon>Flavobacteriia</taxon>
        <taxon>Flavobacteriales</taxon>
        <taxon>Flavobacteriaceae</taxon>
        <taxon>Halomarinibacterium</taxon>
    </lineage>
</organism>
<feature type="region of interest" description="Disordered" evidence="5">
    <location>
        <begin position="1095"/>
        <end position="1122"/>
    </location>
</feature>
<dbReference type="InterPro" id="IPR018247">
    <property type="entry name" value="EF_Hand_1_Ca_BS"/>
</dbReference>
<feature type="compositionally biased region" description="Polar residues" evidence="5">
    <location>
        <begin position="456"/>
        <end position="465"/>
    </location>
</feature>
<dbReference type="EMBL" id="JAHWDP010000008">
    <property type="protein sequence ID" value="MBW2939062.1"/>
    <property type="molecule type" value="Genomic_DNA"/>
</dbReference>
<evidence type="ECO:0000256" key="1">
    <source>
        <dbReference type="ARBA" id="ARBA00004613"/>
    </source>
</evidence>
<feature type="region of interest" description="Disordered" evidence="5">
    <location>
        <begin position="455"/>
        <end position="529"/>
    </location>
</feature>
<evidence type="ECO:0000256" key="2">
    <source>
        <dbReference type="ARBA" id="ARBA00022525"/>
    </source>
</evidence>
<dbReference type="AlphaFoldDB" id="A0A9X1K026"/>
<feature type="compositionally biased region" description="Acidic residues" evidence="5">
    <location>
        <begin position="504"/>
        <end position="529"/>
    </location>
</feature>
<dbReference type="InterPro" id="IPR059100">
    <property type="entry name" value="TSP3_bac"/>
</dbReference>
<comment type="subcellular location">
    <subcellularLocation>
        <location evidence="1">Secreted</location>
    </subcellularLocation>
</comment>
<keyword evidence="2" id="KW-0964">Secreted</keyword>
<evidence type="ECO:0000256" key="4">
    <source>
        <dbReference type="ARBA" id="ARBA00022837"/>
    </source>
</evidence>
<feature type="non-terminal residue" evidence="6">
    <location>
        <position position="1214"/>
    </location>
</feature>
<feature type="compositionally biased region" description="Low complexity" evidence="5">
    <location>
        <begin position="1105"/>
        <end position="1116"/>
    </location>
</feature>
<comment type="caution">
    <text evidence="6">The sequence shown here is derived from an EMBL/GenBank/DDBJ whole genome shotgun (WGS) entry which is preliminary data.</text>
</comment>
<accession>A0A9X1K026</accession>
<evidence type="ECO:0000256" key="3">
    <source>
        <dbReference type="ARBA" id="ARBA00022729"/>
    </source>
</evidence>
<proteinExistence type="predicted"/>
<protein>
    <submittedName>
        <fullName evidence="6">Uncharacterized protein</fullName>
    </submittedName>
</protein>
<name>A0A9X1K026_9FLAO</name>
<gene>
    <name evidence="6" type="ORF">KXJ69_13180</name>
</gene>
<evidence type="ECO:0000256" key="5">
    <source>
        <dbReference type="SAM" id="MobiDB-lite"/>
    </source>
</evidence>
<keyword evidence="7" id="KW-1185">Reference proteome</keyword>